<dbReference type="EMBL" id="CP091430">
    <property type="protein sequence ID" value="UVI27679.1"/>
    <property type="molecule type" value="Genomic_DNA"/>
</dbReference>
<dbReference type="RefSeq" id="WP_258383769.1">
    <property type="nucleotide sequence ID" value="NZ_CP091430.1"/>
</dbReference>
<sequence>MYGYTEKEAAGSPFTFLVSEPGRAKLLQQLESVEPNETMSPIGKIMELQEIISLQSKRDDTIPLLAVIRTS</sequence>
<organism evidence="1 2">
    <name type="scientific">Paenibacillus spongiae</name>
    <dbReference type="NCBI Taxonomy" id="2909671"/>
    <lineage>
        <taxon>Bacteria</taxon>
        <taxon>Bacillati</taxon>
        <taxon>Bacillota</taxon>
        <taxon>Bacilli</taxon>
        <taxon>Bacillales</taxon>
        <taxon>Paenibacillaceae</taxon>
        <taxon>Paenibacillus</taxon>
    </lineage>
</organism>
<evidence type="ECO:0008006" key="3">
    <source>
        <dbReference type="Google" id="ProtNLM"/>
    </source>
</evidence>
<reference evidence="1" key="1">
    <citation type="submission" date="2022-01" db="EMBL/GenBank/DDBJ databases">
        <title>Paenibacillus spongiae sp. nov., isolated from marine sponge.</title>
        <authorList>
            <person name="Li Z."/>
            <person name="Zhang M."/>
        </authorList>
    </citation>
    <scope>NUCLEOTIDE SEQUENCE</scope>
    <source>
        <strain evidence="1">PHS-Z3</strain>
    </source>
</reference>
<protein>
    <recommendedName>
        <fullName evidence="3">PAS domain S-box protein</fullName>
    </recommendedName>
</protein>
<name>A0ABY5S1Z5_9BACL</name>
<gene>
    <name evidence="1" type="ORF">L1F29_19650</name>
</gene>
<keyword evidence="2" id="KW-1185">Reference proteome</keyword>
<dbReference type="Proteomes" id="UP001057877">
    <property type="component" value="Chromosome"/>
</dbReference>
<evidence type="ECO:0000313" key="2">
    <source>
        <dbReference type="Proteomes" id="UP001057877"/>
    </source>
</evidence>
<evidence type="ECO:0000313" key="1">
    <source>
        <dbReference type="EMBL" id="UVI27679.1"/>
    </source>
</evidence>
<accession>A0ABY5S1Z5</accession>
<proteinExistence type="predicted"/>